<comment type="caution">
    <text evidence="2">The sequence shown here is derived from an EMBL/GenBank/DDBJ whole genome shotgun (WGS) entry which is preliminary data.</text>
</comment>
<organism evidence="2 3">
    <name type="scientific">Sphingomonas naasensis</name>
    <dbReference type="NCBI Taxonomy" id="1344951"/>
    <lineage>
        <taxon>Bacteria</taxon>
        <taxon>Pseudomonadati</taxon>
        <taxon>Pseudomonadota</taxon>
        <taxon>Alphaproteobacteria</taxon>
        <taxon>Sphingomonadales</taxon>
        <taxon>Sphingomonadaceae</taxon>
        <taxon>Sphingomonas</taxon>
    </lineage>
</organism>
<gene>
    <name evidence="2" type="ORF">E5A74_01770</name>
</gene>
<keyword evidence="3" id="KW-1185">Reference proteome</keyword>
<evidence type="ECO:0000256" key="1">
    <source>
        <dbReference type="SAM" id="MobiDB-lite"/>
    </source>
</evidence>
<evidence type="ECO:0000313" key="3">
    <source>
        <dbReference type="Proteomes" id="UP000309848"/>
    </source>
</evidence>
<dbReference type="OrthoDB" id="7564104at2"/>
<reference evidence="2 3" key="1">
    <citation type="submission" date="2019-04" db="EMBL/GenBank/DDBJ databases">
        <title>Sphingomonas psychrotolerans sp. nov., isolated from soil in the Tianshan Mountains, Xinjiang, China.</title>
        <authorList>
            <person name="Luo Y."/>
            <person name="Sheng H."/>
        </authorList>
    </citation>
    <scope>NUCLEOTIDE SEQUENCE [LARGE SCALE GENOMIC DNA]</scope>
    <source>
        <strain evidence="2 3">KIS18-15</strain>
    </source>
</reference>
<accession>A0A4S1WUB7</accession>
<name>A0A4S1WUB7_9SPHN</name>
<dbReference type="AlphaFoldDB" id="A0A4S1WUB7"/>
<feature type="compositionally biased region" description="Acidic residues" evidence="1">
    <location>
        <begin position="307"/>
        <end position="341"/>
    </location>
</feature>
<proteinExistence type="predicted"/>
<protein>
    <submittedName>
        <fullName evidence="2">Uncharacterized protein</fullName>
    </submittedName>
</protein>
<sequence>MTDYPLLRASLAPQYAQLPPDRLNDLVRSIYGPQATAEDVEGLFDDIGSGLRHAAGAVGNFAQKAAPMVARALPAVASGAAGGAALGPWGALVGAGAGLASGLLSQSGNRTARGIGGAIHNVGGLVSTVRGGGANGALGSLASVASGALGTTRAGRAALSGMQGARGGAGRGGAANMLAGLLARPELSQSLMSSLMGGAGRQNVSIGGQQVPVSQMLSALSNVAGRAAHEAAEAEGAGEDTPEYASLAAEAFGIDPEDSEGRTDALLTLLALTPSIWMSSRPPAPVNVQVNPADPYFPAGESGWSEWDQEASFDEDWSQEDWDSEDWDSEDWDSEDYENDEAVEHASV</sequence>
<dbReference type="Proteomes" id="UP000309848">
    <property type="component" value="Unassembled WGS sequence"/>
</dbReference>
<dbReference type="RefSeq" id="WP_135982231.1">
    <property type="nucleotide sequence ID" value="NZ_JAASQM010000001.1"/>
</dbReference>
<evidence type="ECO:0000313" key="2">
    <source>
        <dbReference type="EMBL" id="TGX45927.1"/>
    </source>
</evidence>
<dbReference type="EMBL" id="SRXU01000001">
    <property type="protein sequence ID" value="TGX45927.1"/>
    <property type="molecule type" value="Genomic_DNA"/>
</dbReference>
<feature type="region of interest" description="Disordered" evidence="1">
    <location>
        <begin position="297"/>
        <end position="348"/>
    </location>
</feature>